<dbReference type="SUPFAM" id="SSF69742">
    <property type="entry name" value="Glutamyl tRNA-reductase catalytic, N-terminal domain"/>
    <property type="match status" value="1"/>
</dbReference>
<sequence length="435" mass="49337">MNYFCISFTHKNTDIALREKLSMSDELRKREFLKTINSHESILESLVISTCNRVEIFCFVKNLEQANNHIIACLALFSELCKDLLSQKADVFENSGAIHHLFSVASSLDSLVVGETQISGQLKDAFSFALKNEFCALNLSRAVHYAFKCATEVRKQTQISKNPISVASVAVAKAKELFDLSQKKAVIIGAGEMSELACKHLIAAGAKVIILNRDLKKAENLSEKLGVFSEFDSLENLQKYLNSYELFFSATNANSAIITNSLLQVVNFKRYFFDIAVPRDIDLDENDKIKVFSVDDLEEVVRKNLALREHEAGIAYSIVGQMTSEFFKYLNDLALMPIIKAIRLQAKECADKQLELALKKGYLKKSDEDEARKLIHQVFKAFLHKPTIHLKHLQGKIQSDTIINAMRYVFDLKNDLQGLDQYKCEFNMENNDEIY</sequence>
<organism evidence="17 18">
    <name type="scientific">Campylobacter cuniculorum DSM 23162 = LMG 24588</name>
    <dbReference type="NCBI Taxonomy" id="1121267"/>
    <lineage>
        <taxon>Bacteria</taxon>
        <taxon>Pseudomonadati</taxon>
        <taxon>Campylobacterota</taxon>
        <taxon>Epsilonproteobacteria</taxon>
        <taxon>Campylobacterales</taxon>
        <taxon>Campylobacteraceae</taxon>
        <taxon>Campylobacter</taxon>
    </lineage>
</organism>
<dbReference type="GO" id="GO:0019353">
    <property type="term" value="P:protoporphyrinogen IX biosynthetic process from glutamate"/>
    <property type="evidence" value="ECO:0007669"/>
    <property type="project" value="TreeGrafter"/>
</dbReference>
<evidence type="ECO:0000313" key="17">
    <source>
        <dbReference type="EMBL" id="ARJ56025.1"/>
    </source>
</evidence>
<dbReference type="Pfam" id="PF01488">
    <property type="entry name" value="Shikimate_DH"/>
    <property type="match status" value="1"/>
</dbReference>
<dbReference type="InterPro" id="IPR036453">
    <property type="entry name" value="GluRdtase_dimer_dom_sf"/>
</dbReference>
<dbReference type="Pfam" id="PF05201">
    <property type="entry name" value="GlutR_N"/>
    <property type="match status" value="1"/>
</dbReference>
<dbReference type="InterPro" id="IPR006151">
    <property type="entry name" value="Shikm_DH/Glu-tRNA_Rdtase"/>
</dbReference>
<feature type="active site" description="Nucleophile" evidence="8 9">
    <location>
        <position position="51"/>
    </location>
</feature>
<evidence type="ECO:0000256" key="11">
    <source>
        <dbReference type="PIRSR" id="PIRSR000445-3"/>
    </source>
</evidence>
<dbReference type="PIRSF" id="PIRSF000445">
    <property type="entry name" value="4pyrrol_synth_GluRdtase"/>
    <property type="match status" value="1"/>
</dbReference>
<evidence type="ECO:0000259" key="16">
    <source>
        <dbReference type="Pfam" id="PF05201"/>
    </source>
</evidence>
<feature type="domain" description="Quinate/shikimate 5-dehydrogenase/glutamyl-tRNA reductase" evidence="15">
    <location>
        <begin position="174"/>
        <end position="300"/>
    </location>
</feature>
<evidence type="ECO:0000259" key="14">
    <source>
        <dbReference type="Pfam" id="PF00745"/>
    </source>
</evidence>
<dbReference type="InterPro" id="IPR036291">
    <property type="entry name" value="NAD(P)-bd_dom_sf"/>
</dbReference>
<feature type="binding site" evidence="8 10">
    <location>
        <position position="121"/>
    </location>
    <ligand>
        <name>substrate</name>
    </ligand>
</feature>
<comment type="pathway">
    <text evidence="1 8 13">Porphyrin-containing compound metabolism; protoporphyrin-IX biosynthesis; 5-aminolevulinate from L-glutamyl-tRNA(Glu): step 1/2.</text>
</comment>
<dbReference type="Gene3D" id="3.30.460.30">
    <property type="entry name" value="Glutamyl-tRNA reductase, N-terminal domain"/>
    <property type="match status" value="1"/>
</dbReference>
<evidence type="ECO:0000256" key="9">
    <source>
        <dbReference type="PIRSR" id="PIRSR000445-1"/>
    </source>
</evidence>
<dbReference type="GO" id="GO:0008883">
    <property type="term" value="F:glutamyl-tRNA reductase activity"/>
    <property type="evidence" value="ECO:0007669"/>
    <property type="project" value="UniProtKB-UniRule"/>
</dbReference>
<feature type="binding site" evidence="8 10">
    <location>
        <begin position="50"/>
        <end position="53"/>
    </location>
    <ligand>
        <name>substrate</name>
    </ligand>
</feature>
<evidence type="ECO:0000256" key="8">
    <source>
        <dbReference type="HAMAP-Rule" id="MF_00087"/>
    </source>
</evidence>
<keyword evidence="5 8" id="KW-0560">Oxidoreductase</keyword>
<dbReference type="InterPro" id="IPR015896">
    <property type="entry name" value="4pyrrol_synth_GluRdtase_dimer"/>
</dbReference>
<dbReference type="EMBL" id="CP020867">
    <property type="protein sequence ID" value="ARJ56025.1"/>
    <property type="molecule type" value="Genomic_DNA"/>
</dbReference>
<dbReference type="STRING" id="1121267.CCUN_0373"/>
<feature type="domain" description="Tetrapyrrole biosynthesis glutamyl-tRNA reductase dimerisation" evidence="14">
    <location>
        <begin position="315"/>
        <end position="412"/>
    </location>
</feature>
<keyword evidence="4 8" id="KW-0521">NADP</keyword>
<dbReference type="AlphaFoldDB" id="A0A1W6BVB7"/>
<evidence type="ECO:0000256" key="1">
    <source>
        <dbReference type="ARBA" id="ARBA00005059"/>
    </source>
</evidence>
<dbReference type="InterPro" id="IPR036343">
    <property type="entry name" value="GluRdtase_N_sf"/>
</dbReference>
<keyword evidence="6 8" id="KW-0627">Porphyrin biosynthesis</keyword>
<evidence type="ECO:0000256" key="6">
    <source>
        <dbReference type="ARBA" id="ARBA00023244"/>
    </source>
</evidence>
<reference evidence="17 18" key="1">
    <citation type="submission" date="2017-04" db="EMBL/GenBank/DDBJ databases">
        <title>Complete genome sequence of the Campylobacter cuniculorum type strain LMG24588.</title>
        <authorList>
            <person name="Miller W.G."/>
            <person name="Yee E."/>
            <person name="Revez J."/>
            <person name="Bono J.L."/>
            <person name="Rossi M."/>
        </authorList>
    </citation>
    <scope>NUCLEOTIDE SEQUENCE [LARGE SCALE GENOMIC DNA]</scope>
    <source>
        <strain evidence="17 18">LMG 24588</strain>
    </source>
</reference>
<evidence type="ECO:0000259" key="15">
    <source>
        <dbReference type="Pfam" id="PF01488"/>
    </source>
</evidence>
<evidence type="ECO:0000256" key="4">
    <source>
        <dbReference type="ARBA" id="ARBA00022857"/>
    </source>
</evidence>
<dbReference type="EC" id="1.2.1.70" evidence="3 8"/>
<dbReference type="Pfam" id="PF00745">
    <property type="entry name" value="GlutR_dimer"/>
    <property type="match status" value="1"/>
</dbReference>
<evidence type="ECO:0000256" key="10">
    <source>
        <dbReference type="PIRSR" id="PIRSR000445-2"/>
    </source>
</evidence>
<accession>A0A1W6BVB7</accession>
<dbReference type="SUPFAM" id="SSF69075">
    <property type="entry name" value="Glutamyl tRNA-reductase dimerization domain"/>
    <property type="match status" value="1"/>
</dbReference>
<comment type="subunit">
    <text evidence="8">Homodimer.</text>
</comment>
<evidence type="ECO:0000256" key="7">
    <source>
        <dbReference type="ARBA" id="ARBA00047464"/>
    </source>
</evidence>
<evidence type="ECO:0000313" key="18">
    <source>
        <dbReference type="Proteomes" id="UP000192902"/>
    </source>
</evidence>
<proteinExistence type="inferred from homology"/>
<dbReference type="eggNOG" id="COG0373">
    <property type="taxonomic scope" value="Bacteria"/>
</dbReference>
<dbReference type="SUPFAM" id="SSF51735">
    <property type="entry name" value="NAD(P)-binding Rossmann-fold domains"/>
    <property type="match status" value="1"/>
</dbReference>
<comment type="domain">
    <text evidence="8">Possesses an unusual extended V-shaped dimeric structure with each monomer consisting of three distinct domains arranged along a curved 'spinal' alpha-helix. The N-terminal catalytic domain specifically recognizes the glutamate moiety of the substrate. The second domain is the NADPH-binding domain, and the third C-terminal domain is responsible for dimerization.</text>
</comment>
<evidence type="ECO:0000256" key="13">
    <source>
        <dbReference type="RuleBase" id="RU000584"/>
    </source>
</evidence>
<dbReference type="HAMAP" id="MF_00087">
    <property type="entry name" value="Glu_tRNA_reductase"/>
    <property type="match status" value="1"/>
</dbReference>
<comment type="catalytic activity">
    <reaction evidence="7 8 13">
        <text>(S)-4-amino-5-oxopentanoate + tRNA(Glu) + NADP(+) = L-glutamyl-tRNA(Glu) + NADPH + H(+)</text>
        <dbReference type="Rhea" id="RHEA:12344"/>
        <dbReference type="Rhea" id="RHEA-COMP:9663"/>
        <dbReference type="Rhea" id="RHEA-COMP:9680"/>
        <dbReference type="ChEBI" id="CHEBI:15378"/>
        <dbReference type="ChEBI" id="CHEBI:57501"/>
        <dbReference type="ChEBI" id="CHEBI:57783"/>
        <dbReference type="ChEBI" id="CHEBI:58349"/>
        <dbReference type="ChEBI" id="CHEBI:78442"/>
        <dbReference type="ChEBI" id="CHEBI:78520"/>
        <dbReference type="EC" id="1.2.1.70"/>
    </reaction>
</comment>
<feature type="binding site" evidence="8 10">
    <location>
        <position position="110"/>
    </location>
    <ligand>
        <name>substrate</name>
    </ligand>
</feature>
<protein>
    <recommendedName>
        <fullName evidence="3 8">Glutamyl-tRNA reductase</fullName>
        <shortName evidence="8">GluTR</shortName>
        <ecNumber evidence="3 8">1.2.1.70</ecNumber>
    </recommendedName>
</protein>
<dbReference type="OrthoDB" id="110209at2"/>
<dbReference type="RefSeq" id="WP_027305569.1">
    <property type="nucleotide sequence ID" value="NZ_CP020867.1"/>
</dbReference>
<evidence type="ECO:0000256" key="2">
    <source>
        <dbReference type="ARBA" id="ARBA00005916"/>
    </source>
</evidence>
<feature type="binding site" evidence="8 11">
    <location>
        <begin position="189"/>
        <end position="194"/>
    </location>
    <ligand>
        <name>NADP(+)</name>
        <dbReference type="ChEBI" id="CHEBI:58349"/>
    </ligand>
</feature>
<dbReference type="InterPro" id="IPR015895">
    <property type="entry name" value="4pyrrol_synth_GluRdtase_N"/>
</dbReference>
<evidence type="ECO:0000256" key="5">
    <source>
        <dbReference type="ARBA" id="ARBA00023002"/>
    </source>
</evidence>
<dbReference type="UniPathway" id="UPA00251">
    <property type="reaction ID" value="UER00316"/>
</dbReference>
<name>A0A1W6BVB7_9BACT</name>
<comment type="function">
    <text evidence="8">Catalyzes the NADPH-dependent reduction of glutamyl-tRNA(Glu) to glutamate 1-semialdehyde (GSA).</text>
</comment>
<dbReference type="KEGG" id="ccun:CCUN_0373"/>
<feature type="binding site" evidence="8 10">
    <location>
        <begin position="115"/>
        <end position="117"/>
    </location>
    <ligand>
        <name>substrate</name>
    </ligand>
</feature>
<evidence type="ECO:0000256" key="12">
    <source>
        <dbReference type="PIRSR" id="PIRSR000445-4"/>
    </source>
</evidence>
<dbReference type="GO" id="GO:0050661">
    <property type="term" value="F:NADP binding"/>
    <property type="evidence" value="ECO:0007669"/>
    <property type="project" value="InterPro"/>
</dbReference>
<feature type="site" description="Important for activity" evidence="8 12">
    <location>
        <position position="100"/>
    </location>
</feature>
<dbReference type="FunFam" id="3.30.460.30:FF:000001">
    <property type="entry name" value="Glutamyl-tRNA reductase"/>
    <property type="match status" value="1"/>
</dbReference>
<comment type="miscellaneous">
    <text evidence="8">During catalysis, the active site Cys acts as a nucleophile attacking the alpha-carbonyl group of tRNA-bound glutamate with the formation of a thioester intermediate between enzyme and glutamate, and the concomitant release of tRNA(Glu). The thioester intermediate is finally reduced by direct hydride transfer from NADPH, to form the product GSA.</text>
</comment>
<gene>
    <name evidence="8 17" type="primary">hemA</name>
    <name evidence="17" type="ORF">CCUN_0373</name>
</gene>
<dbReference type="InterPro" id="IPR000343">
    <property type="entry name" value="4pyrrol_synth_GluRdtase"/>
</dbReference>
<dbReference type="Gene3D" id="3.40.50.720">
    <property type="entry name" value="NAD(P)-binding Rossmann-like Domain"/>
    <property type="match status" value="1"/>
</dbReference>
<dbReference type="Proteomes" id="UP000192902">
    <property type="component" value="Chromosome"/>
</dbReference>
<comment type="similarity">
    <text evidence="2 8 13">Belongs to the glutamyl-tRNA reductase family.</text>
</comment>
<feature type="domain" description="Glutamyl-tRNA reductase N-terminal" evidence="16">
    <location>
        <begin position="6"/>
        <end position="157"/>
    </location>
</feature>
<dbReference type="PANTHER" id="PTHR43013">
    <property type="entry name" value="GLUTAMYL-TRNA REDUCTASE"/>
    <property type="match status" value="1"/>
</dbReference>
<dbReference type="NCBIfam" id="TIGR01035">
    <property type="entry name" value="hemA"/>
    <property type="match status" value="1"/>
</dbReference>
<evidence type="ECO:0000256" key="3">
    <source>
        <dbReference type="ARBA" id="ARBA00012970"/>
    </source>
</evidence>
<dbReference type="CDD" id="cd05213">
    <property type="entry name" value="NAD_bind_Glutamyl_tRNA_reduct"/>
    <property type="match status" value="1"/>
</dbReference>
<dbReference type="PANTHER" id="PTHR43013:SF1">
    <property type="entry name" value="GLUTAMYL-TRNA REDUCTASE"/>
    <property type="match status" value="1"/>
</dbReference>